<dbReference type="Gene3D" id="3.30.950.30">
    <property type="entry name" value="Schlafen, AAA domain"/>
    <property type="match status" value="1"/>
</dbReference>
<keyword evidence="3" id="KW-1185">Reference proteome</keyword>
<accession>A0ABV5IS49</accession>
<dbReference type="Proteomes" id="UP001589647">
    <property type="component" value="Unassembled WGS sequence"/>
</dbReference>
<sequence>MPATNSLYDLPAAQIDYQAVRDFVLTAEQADLLTESITLELKQKRSGNNVAEAVAALSNTDGGLVLVGVSEEETGEARFKGISQRDFEGLMAHLRDLVPRALPEAIPIRIPNTDKLVALLRIDADAVLHPVLVRGTTLYRIPGHNVPADRQRVLDLVARDQTGFVGTQIPSGAISFPPPLAGSAPDFPLWPDEHTTLVTVRFKGEVLLPQRILERPWLGSVAKEAALDALNRSPIPDKVWGMAPPQQSSAWQITEARATSFKMRAPLQGTVESAGGVPVSASAFLSLAGRTLSILLGMRCHLKQNEVIPLGLEDLYWCVLAELVSISSACDAVSTAIGAAEPSELQAWEGWLQPQSDLRVPIVLNINDYPRDGTEQPIGGWFPPARPRGRSVADLDAMARDWITVLLLEMGLRDFEKWLSNIALPEWAQHMRFQ</sequence>
<gene>
    <name evidence="2" type="ORF">ACFFV7_36965</name>
</gene>
<dbReference type="InterPro" id="IPR007421">
    <property type="entry name" value="Schlafen_AlbA_2_dom"/>
</dbReference>
<organism evidence="2 3">
    <name type="scientific">Nonomuraea spiralis</name>
    <dbReference type="NCBI Taxonomy" id="46182"/>
    <lineage>
        <taxon>Bacteria</taxon>
        <taxon>Bacillati</taxon>
        <taxon>Actinomycetota</taxon>
        <taxon>Actinomycetes</taxon>
        <taxon>Streptosporangiales</taxon>
        <taxon>Streptosporangiaceae</taxon>
        <taxon>Nonomuraea</taxon>
    </lineage>
</organism>
<dbReference type="GO" id="GO:0005524">
    <property type="term" value="F:ATP binding"/>
    <property type="evidence" value="ECO:0007669"/>
    <property type="project" value="UniProtKB-KW"/>
</dbReference>
<evidence type="ECO:0000313" key="2">
    <source>
        <dbReference type="EMBL" id="MFB9206830.1"/>
    </source>
</evidence>
<dbReference type="InterPro" id="IPR038461">
    <property type="entry name" value="Schlafen_AlbA_2_dom_sf"/>
</dbReference>
<keyword evidence="2" id="KW-0547">Nucleotide-binding</keyword>
<name>A0ABV5IS49_9ACTN</name>
<feature type="domain" description="Schlafen AlbA-2" evidence="1">
    <location>
        <begin position="35"/>
        <end position="146"/>
    </location>
</feature>
<proteinExistence type="predicted"/>
<evidence type="ECO:0000313" key="3">
    <source>
        <dbReference type="Proteomes" id="UP001589647"/>
    </source>
</evidence>
<reference evidence="2 3" key="1">
    <citation type="submission" date="2024-09" db="EMBL/GenBank/DDBJ databases">
        <authorList>
            <person name="Sun Q."/>
            <person name="Mori K."/>
        </authorList>
    </citation>
    <scope>NUCLEOTIDE SEQUENCE [LARGE SCALE GENOMIC DNA]</scope>
    <source>
        <strain evidence="2 3">CCM 3426</strain>
    </source>
</reference>
<protein>
    <submittedName>
        <fullName evidence="2">ATP-binding protein</fullName>
    </submittedName>
</protein>
<keyword evidence="2" id="KW-0067">ATP-binding</keyword>
<evidence type="ECO:0000259" key="1">
    <source>
        <dbReference type="Pfam" id="PF04326"/>
    </source>
</evidence>
<comment type="caution">
    <text evidence="2">The sequence shown here is derived from an EMBL/GenBank/DDBJ whole genome shotgun (WGS) entry which is preliminary data.</text>
</comment>
<dbReference type="Pfam" id="PF04326">
    <property type="entry name" value="SLFN_AlbA_2"/>
    <property type="match status" value="1"/>
</dbReference>
<dbReference type="RefSeq" id="WP_189654278.1">
    <property type="nucleotide sequence ID" value="NZ_BMRC01000069.1"/>
</dbReference>
<dbReference type="EMBL" id="JBHMEI010000041">
    <property type="protein sequence ID" value="MFB9206830.1"/>
    <property type="molecule type" value="Genomic_DNA"/>
</dbReference>